<reference evidence="8 9" key="1">
    <citation type="submission" date="2018-01" db="EMBL/GenBank/DDBJ databases">
        <title>Metagenomic assembled genomes from two thermal pools in the Uzon Caldera, Kamchatka, Russia.</title>
        <authorList>
            <person name="Wilkins L."/>
            <person name="Ettinger C."/>
        </authorList>
    </citation>
    <scope>NUCLEOTIDE SEQUENCE [LARGE SCALE GENOMIC DNA]</scope>
    <source>
        <strain evidence="8">ZAV-06</strain>
    </source>
</reference>
<evidence type="ECO:0000256" key="2">
    <source>
        <dbReference type="ARBA" id="ARBA00022730"/>
    </source>
</evidence>
<proteinExistence type="inferred from homology"/>
<dbReference type="AlphaFoldDB" id="A0A2J6N9U0"/>
<name>A0A2J6N9U0_9CREN</name>
<dbReference type="GO" id="GO:0006412">
    <property type="term" value="P:translation"/>
    <property type="evidence" value="ECO:0007669"/>
    <property type="project" value="UniProtKB-UniRule"/>
</dbReference>
<dbReference type="NCBIfam" id="NF006342">
    <property type="entry name" value="PRK08569.1"/>
    <property type="match status" value="1"/>
</dbReference>
<evidence type="ECO:0000256" key="5">
    <source>
        <dbReference type="ARBA" id="ARBA00023274"/>
    </source>
</evidence>
<sequence>MVVGGPRYKVARRRRREGKTNYRKRYTYVFSGRIRLVVRKTNKYIEAKIVDCDPKGDLVKVSAHSIELIKKYGWKGSGKSTPAAYLLGYLIGKRAIEKGLKDAVLDIGLYRVVKQSKLFAVVKGAIDAGLKVPVSEEMLPSEGRIRGEHIANYAKMLKESNPERYNRQFSKIINSGLLPEEYVAHFESVLNAIKNEKKG</sequence>
<dbReference type="GO" id="GO:0003735">
    <property type="term" value="F:structural constituent of ribosome"/>
    <property type="evidence" value="ECO:0007669"/>
    <property type="project" value="InterPro"/>
</dbReference>
<dbReference type="SUPFAM" id="SSF53137">
    <property type="entry name" value="Translational machinery components"/>
    <property type="match status" value="1"/>
</dbReference>
<comment type="caution">
    <text evidence="8">The sequence shown here is derived from an EMBL/GenBank/DDBJ whole genome shotgun (WGS) entry which is preliminary data.</text>
</comment>
<evidence type="ECO:0000256" key="6">
    <source>
        <dbReference type="HAMAP-Rule" id="MF_01337"/>
    </source>
</evidence>
<evidence type="ECO:0000313" key="8">
    <source>
        <dbReference type="EMBL" id="PMB75716.1"/>
    </source>
</evidence>
<dbReference type="Proteomes" id="UP000886076">
    <property type="component" value="Unassembled WGS sequence"/>
</dbReference>
<reference evidence="7" key="2">
    <citation type="journal article" date="2020" name="mSystems">
        <title>Genome- and Community-Level Interaction Insights into Carbon Utilization and Element Cycling Functions of Hydrothermarchaeota in Hydrothermal Sediment.</title>
        <authorList>
            <person name="Zhou Z."/>
            <person name="Liu Y."/>
            <person name="Xu W."/>
            <person name="Pan J."/>
            <person name="Luo Z.H."/>
            <person name="Li M."/>
        </authorList>
    </citation>
    <scope>NUCLEOTIDE SEQUENCE [LARGE SCALE GENOMIC DNA]</scope>
    <source>
        <strain evidence="7">SpSt-1261</strain>
    </source>
</reference>
<dbReference type="PANTHER" id="PTHR23410">
    <property type="entry name" value="RIBOSOMAL PROTEIN L5-RELATED"/>
    <property type="match status" value="1"/>
</dbReference>
<dbReference type="InterPro" id="IPR005485">
    <property type="entry name" value="Rbsml_uL18_euk_arch"/>
</dbReference>
<comment type="function">
    <text evidence="6">This is one of the proteins that bind and probably mediate the attachment of the 5S RNA into the large ribosomal subunit, where it forms part of the central protuberance.</text>
</comment>
<dbReference type="Proteomes" id="UP000237153">
    <property type="component" value="Unassembled WGS sequence"/>
</dbReference>
<evidence type="ECO:0000313" key="9">
    <source>
        <dbReference type="Proteomes" id="UP000237153"/>
    </source>
</evidence>
<gene>
    <name evidence="6" type="primary">rpl18</name>
    <name evidence="8" type="ORF">C0188_01860</name>
    <name evidence="7" type="ORF">ENO39_03830</name>
</gene>
<comment type="similarity">
    <text evidence="1 6">Belongs to the universal ribosomal protein uL18 family.</text>
</comment>
<evidence type="ECO:0000256" key="1">
    <source>
        <dbReference type="ARBA" id="ARBA00007116"/>
    </source>
</evidence>
<dbReference type="RefSeq" id="WP_014557640.1">
    <property type="nucleotide sequence ID" value="NZ_DSFH01000054.1"/>
</dbReference>
<protein>
    <recommendedName>
        <fullName evidence="6">Large ribosomal subunit protein uL18</fullName>
    </recommendedName>
</protein>
<accession>A0A2J6N9U0</accession>
<dbReference type="EMBL" id="DSFH01000054">
    <property type="protein sequence ID" value="HEW64168.1"/>
    <property type="molecule type" value="Genomic_DNA"/>
</dbReference>
<evidence type="ECO:0000256" key="4">
    <source>
        <dbReference type="ARBA" id="ARBA00022980"/>
    </source>
</evidence>
<dbReference type="OMA" id="MAHGPRY"/>
<dbReference type="GeneID" id="12449575"/>
<dbReference type="GO" id="GO:0008097">
    <property type="term" value="F:5S rRNA binding"/>
    <property type="evidence" value="ECO:0007669"/>
    <property type="project" value="InterPro"/>
</dbReference>
<keyword evidence="2 6" id="KW-0699">rRNA-binding</keyword>
<keyword evidence="4 6" id="KW-0689">Ribosomal protein</keyword>
<keyword evidence="5 6" id="KW-0687">Ribonucleoprotein</keyword>
<dbReference type="CDD" id="cd00432">
    <property type="entry name" value="Ribosomal_L18_L5e"/>
    <property type="match status" value="1"/>
</dbReference>
<evidence type="ECO:0000256" key="3">
    <source>
        <dbReference type="ARBA" id="ARBA00022884"/>
    </source>
</evidence>
<evidence type="ECO:0000313" key="7">
    <source>
        <dbReference type="EMBL" id="HEW64168.1"/>
    </source>
</evidence>
<dbReference type="Pfam" id="PF17144">
    <property type="entry name" value="Ribosomal_L5e"/>
    <property type="match status" value="2"/>
</dbReference>
<organism evidence="8 9">
    <name type="scientific">Fervidicoccus fontis</name>
    <dbReference type="NCBI Taxonomy" id="683846"/>
    <lineage>
        <taxon>Archaea</taxon>
        <taxon>Thermoproteota</taxon>
        <taxon>Thermoprotei</taxon>
        <taxon>Fervidicoccales</taxon>
        <taxon>Fervidicoccaceae</taxon>
        <taxon>Fervidicoccus</taxon>
    </lineage>
</organism>
<keyword evidence="3 6" id="KW-0694">RNA-binding</keyword>
<dbReference type="Gene3D" id="3.30.420.100">
    <property type="match status" value="1"/>
</dbReference>
<dbReference type="InterPro" id="IPR057267">
    <property type="entry name" value="Rbsml_uL18_arch"/>
</dbReference>
<dbReference type="EMBL" id="PNIM01000007">
    <property type="protein sequence ID" value="PMB75716.1"/>
    <property type="molecule type" value="Genomic_DNA"/>
</dbReference>
<dbReference type="PANTHER" id="PTHR23410:SF12">
    <property type="entry name" value="LARGE RIBOSOMAL SUBUNIT PROTEIN UL18"/>
    <property type="match status" value="1"/>
</dbReference>
<dbReference type="InterPro" id="IPR057268">
    <property type="entry name" value="Ribosomal_L18"/>
</dbReference>
<comment type="subunit">
    <text evidence="6">Part of the 50S ribosomal subunit. Contacts the 5S and 23S rRNAs.</text>
</comment>
<dbReference type="GO" id="GO:0000027">
    <property type="term" value="P:ribosomal large subunit assembly"/>
    <property type="evidence" value="ECO:0007669"/>
    <property type="project" value="TreeGrafter"/>
</dbReference>
<dbReference type="HAMAP" id="MF_01337_A">
    <property type="entry name" value="Ribosomal_uL18_A"/>
    <property type="match status" value="1"/>
</dbReference>
<dbReference type="GO" id="GO:0022625">
    <property type="term" value="C:cytosolic large ribosomal subunit"/>
    <property type="evidence" value="ECO:0007669"/>
    <property type="project" value="TreeGrafter"/>
</dbReference>